<gene>
    <name evidence="1" type="ORF">PMAYCL1PPCAC_08545</name>
</gene>
<dbReference type="GO" id="GO:0004222">
    <property type="term" value="F:metalloendopeptidase activity"/>
    <property type="evidence" value="ECO:0007669"/>
    <property type="project" value="TreeGrafter"/>
</dbReference>
<dbReference type="GO" id="GO:0006509">
    <property type="term" value="P:membrane protein ectodomain proteolysis"/>
    <property type="evidence" value="ECO:0007669"/>
    <property type="project" value="TreeGrafter"/>
</dbReference>
<dbReference type="Gene3D" id="3.40.390.10">
    <property type="entry name" value="Collagenase (Catalytic Domain)"/>
    <property type="match status" value="1"/>
</dbReference>
<dbReference type="AlphaFoldDB" id="A0AAN4ZIK1"/>
<accession>A0AAN4ZIK1</accession>
<dbReference type="InterPro" id="IPR051489">
    <property type="entry name" value="ADAM_Metalloproteinase"/>
</dbReference>
<proteinExistence type="predicted"/>
<dbReference type="PANTHER" id="PTHR45702:SF2">
    <property type="entry name" value="KUZBANIAN, ISOFORM A"/>
    <property type="match status" value="1"/>
</dbReference>
<protein>
    <recommendedName>
        <fullName evidence="3">Peptidase M12B domain-containing protein</fullName>
    </recommendedName>
</protein>
<dbReference type="Proteomes" id="UP001328107">
    <property type="component" value="Unassembled WGS sequence"/>
</dbReference>
<evidence type="ECO:0000313" key="2">
    <source>
        <dbReference type="Proteomes" id="UP001328107"/>
    </source>
</evidence>
<evidence type="ECO:0008006" key="3">
    <source>
        <dbReference type="Google" id="ProtNLM"/>
    </source>
</evidence>
<dbReference type="InterPro" id="IPR024079">
    <property type="entry name" value="MetalloPept_cat_dom_sf"/>
</dbReference>
<reference evidence="2" key="1">
    <citation type="submission" date="2022-10" db="EMBL/GenBank/DDBJ databases">
        <title>Genome assembly of Pristionchus species.</title>
        <authorList>
            <person name="Yoshida K."/>
            <person name="Sommer R.J."/>
        </authorList>
    </citation>
    <scope>NUCLEOTIDE SEQUENCE [LARGE SCALE GENOMIC DNA]</scope>
    <source>
        <strain evidence="2">RS5460</strain>
    </source>
</reference>
<evidence type="ECO:0000313" key="1">
    <source>
        <dbReference type="EMBL" id="GMR38350.1"/>
    </source>
</evidence>
<dbReference type="Pfam" id="PF13582">
    <property type="entry name" value="Reprolysin_3"/>
    <property type="match status" value="1"/>
</dbReference>
<keyword evidence="2" id="KW-1185">Reference proteome</keyword>
<feature type="non-terminal residue" evidence="1">
    <location>
        <position position="1"/>
    </location>
</feature>
<dbReference type="PANTHER" id="PTHR45702">
    <property type="entry name" value="ADAM10/ADAM17 METALLOPEPTIDASE FAMILY MEMBER"/>
    <property type="match status" value="1"/>
</dbReference>
<comment type="caution">
    <text evidence="1">The sequence shown here is derived from an EMBL/GenBank/DDBJ whole genome shotgun (WGS) entry which is preliminary data.</text>
</comment>
<sequence length="65" mass="7221">RGTLGCAFRPSHDYPLFGLCSKFSFFWDSYNTGIVTLCCNGKRSPPRSTQLTFAHELGHSLGAEH</sequence>
<dbReference type="GO" id="GO:0005886">
    <property type="term" value="C:plasma membrane"/>
    <property type="evidence" value="ECO:0007669"/>
    <property type="project" value="TreeGrafter"/>
</dbReference>
<name>A0AAN4ZIK1_9BILA</name>
<dbReference type="EMBL" id="BTRK01000002">
    <property type="protein sequence ID" value="GMR38350.1"/>
    <property type="molecule type" value="Genomic_DNA"/>
</dbReference>
<feature type="non-terminal residue" evidence="1">
    <location>
        <position position="65"/>
    </location>
</feature>
<organism evidence="1 2">
    <name type="scientific">Pristionchus mayeri</name>
    <dbReference type="NCBI Taxonomy" id="1317129"/>
    <lineage>
        <taxon>Eukaryota</taxon>
        <taxon>Metazoa</taxon>
        <taxon>Ecdysozoa</taxon>
        <taxon>Nematoda</taxon>
        <taxon>Chromadorea</taxon>
        <taxon>Rhabditida</taxon>
        <taxon>Rhabditina</taxon>
        <taxon>Diplogasteromorpha</taxon>
        <taxon>Diplogasteroidea</taxon>
        <taxon>Neodiplogasteridae</taxon>
        <taxon>Pristionchus</taxon>
    </lineage>
</organism>
<dbReference type="SUPFAM" id="SSF55486">
    <property type="entry name" value="Metalloproteases ('zincins'), catalytic domain"/>
    <property type="match status" value="1"/>
</dbReference>
<dbReference type="GO" id="GO:0007219">
    <property type="term" value="P:Notch signaling pathway"/>
    <property type="evidence" value="ECO:0007669"/>
    <property type="project" value="TreeGrafter"/>
</dbReference>